<dbReference type="PANTHER" id="PTHR34139">
    <property type="entry name" value="UPF0331 PROTEIN MJ0127"/>
    <property type="match status" value="1"/>
</dbReference>
<evidence type="ECO:0000256" key="4">
    <source>
        <dbReference type="ARBA" id="ARBA00022741"/>
    </source>
</evidence>
<dbReference type="EMBL" id="DSXR01000030">
    <property type="protein sequence ID" value="HGS86413.1"/>
    <property type="molecule type" value="Genomic_DNA"/>
</dbReference>
<evidence type="ECO:0000313" key="6">
    <source>
        <dbReference type="EMBL" id="HGS86413.1"/>
    </source>
</evidence>
<dbReference type="AlphaFoldDB" id="A0A7C4Q2M8"/>
<dbReference type="GO" id="GO:0016787">
    <property type="term" value="F:hydrolase activity"/>
    <property type="evidence" value="ECO:0007669"/>
    <property type="project" value="UniProtKB-KW"/>
</dbReference>
<organism evidence="6">
    <name type="scientific">Bellilinea caldifistulae</name>
    <dbReference type="NCBI Taxonomy" id="360411"/>
    <lineage>
        <taxon>Bacteria</taxon>
        <taxon>Bacillati</taxon>
        <taxon>Chloroflexota</taxon>
        <taxon>Anaerolineae</taxon>
        <taxon>Anaerolineales</taxon>
        <taxon>Anaerolineaceae</taxon>
        <taxon>Bellilinea</taxon>
    </lineage>
</organism>
<evidence type="ECO:0000256" key="3">
    <source>
        <dbReference type="ARBA" id="ARBA00022722"/>
    </source>
</evidence>
<dbReference type="InterPro" id="IPR008201">
    <property type="entry name" value="HepT-like"/>
</dbReference>
<keyword evidence="4" id="KW-0547">Nucleotide-binding</keyword>
<gene>
    <name evidence="6" type="ORF">ENT17_02225</name>
</gene>
<evidence type="ECO:0000256" key="2">
    <source>
        <dbReference type="ARBA" id="ARBA00022649"/>
    </source>
</evidence>
<evidence type="ECO:0000256" key="1">
    <source>
        <dbReference type="ARBA" id="ARBA00022553"/>
    </source>
</evidence>
<accession>A0A7C4Q2M8</accession>
<reference evidence="6" key="1">
    <citation type="journal article" date="2020" name="mSystems">
        <title>Genome- and Community-Level Interaction Insights into Carbon Utilization and Element Cycling Functions of Hydrothermarchaeota in Hydrothermal Sediment.</title>
        <authorList>
            <person name="Zhou Z."/>
            <person name="Liu Y."/>
            <person name="Xu W."/>
            <person name="Pan J."/>
            <person name="Luo Z.H."/>
            <person name="Li M."/>
        </authorList>
    </citation>
    <scope>NUCLEOTIDE SEQUENCE [LARGE SCALE GENOMIC DNA]</scope>
    <source>
        <strain evidence="6">SpSt-556</strain>
    </source>
</reference>
<keyword evidence="1" id="KW-0597">Phosphoprotein</keyword>
<keyword evidence="3" id="KW-0540">Nuclease</keyword>
<name>A0A7C4Q2M8_9CHLR</name>
<keyword evidence="5" id="KW-0378">Hydrolase</keyword>
<dbReference type="Pfam" id="PF01934">
    <property type="entry name" value="HepT-like"/>
    <property type="match status" value="1"/>
</dbReference>
<dbReference type="GO" id="GO:0004540">
    <property type="term" value="F:RNA nuclease activity"/>
    <property type="evidence" value="ECO:0007669"/>
    <property type="project" value="InterPro"/>
</dbReference>
<keyword evidence="2" id="KW-1277">Toxin-antitoxin system</keyword>
<evidence type="ECO:0000256" key="5">
    <source>
        <dbReference type="ARBA" id="ARBA00022801"/>
    </source>
</evidence>
<comment type="caution">
    <text evidence="6">The sequence shown here is derived from an EMBL/GenBank/DDBJ whole genome shotgun (WGS) entry which is preliminary data.</text>
</comment>
<dbReference type="InterPro" id="IPR051813">
    <property type="entry name" value="HepT_RNase_toxin"/>
</dbReference>
<sequence length="68" mass="7776">MLENSKKALLFAEGADFDSFANDEKTQYAIIRAIEVIGEAAKKVPLEFRDTYPQIPWREITATRDKLT</sequence>
<dbReference type="GO" id="GO:0110001">
    <property type="term" value="C:toxin-antitoxin complex"/>
    <property type="evidence" value="ECO:0007669"/>
    <property type="project" value="InterPro"/>
</dbReference>
<dbReference type="PANTHER" id="PTHR34139:SF1">
    <property type="entry name" value="RNASE MJ1380-RELATED"/>
    <property type="match status" value="1"/>
</dbReference>
<dbReference type="GO" id="GO:0000166">
    <property type="term" value="F:nucleotide binding"/>
    <property type="evidence" value="ECO:0007669"/>
    <property type="project" value="UniProtKB-KW"/>
</dbReference>
<proteinExistence type="predicted"/>
<protein>
    <submittedName>
        <fullName evidence="6">DUF86 domain-containing protein</fullName>
    </submittedName>
</protein>